<organism evidence="2 3">
    <name type="scientific">Liquidambar formosana</name>
    <name type="common">Formosan gum</name>
    <dbReference type="NCBI Taxonomy" id="63359"/>
    <lineage>
        <taxon>Eukaryota</taxon>
        <taxon>Viridiplantae</taxon>
        <taxon>Streptophyta</taxon>
        <taxon>Embryophyta</taxon>
        <taxon>Tracheophyta</taxon>
        <taxon>Spermatophyta</taxon>
        <taxon>Magnoliopsida</taxon>
        <taxon>eudicotyledons</taxon>
        <taxon>Gunneridae</taxon>
        <taxon>Pentapetalae</taxon>
        <taxon>Saxifragales</taxon>
        <taxon>Altingiaceae</taxon>
        <taxon>Liquidambar</taxon>
    </lineage>
</organism>
<keyword evidence="1" id="KW-1133">Transmembrane helix</keyword>
<protein>
    <submittedName>
        <fullName evidence="2">Uncharacterized protein</fullName>
    </submittedName>
</protein>
<name>A0AAP0WTK8_LIQFO</name>
<evidence type="ECO:0000313" key="2">
    <source>
        <dbReference type="EMBL" id="KAK9279007.1"/>
    </source>
</evidence>
<feature type="transmembrane region" description="Helical" evidence="1">
    <location>
        <begin position="405"/>
        <end position="429"/>
    </location>
</feature>
<keyword evidence="1" id="KW-0812">Transmembrane</keyword>
<dbReference type="EMBL" id="JBBPBK010000008">
    <property type="protein sequence ID" value="KAK9279007.1"/>
    <property type="molecule type" value="Genomic_DNA"/>
</dbReference>
<keyword evidence="1" id="KW-0472">Membrane</keyword>
<evidence type="ECO:0000256" key="1">
    <source>
        <dbReference type="SAM" id="Phobius"/>
    </source>
</evidence>
<dbReference type="InterPro" id="IPR004158">
    <property type="entry name" value="DUF247_pln"/>
</dbReference>
<dbReference type="Proteomes" id="UP001415857">
    <property type="component" value="Unassembled WGS sequence"/>
</dbReference>
<evidence type="ECO:0000313" key="3">
    <source>
        <dbReference type="Proteomes" id="UP001415857"/>
    </source>
</evidence>
<dbReference type="Pfam" id="PF03140">
    <property type="entry name" value="DUF247"/>
    <property type="match status" value="1"/>
</dbReference>
<dbReference type="AlphaFoldDB" id="A0AAP0WTK8"/>
<comment type="caution">
    <text evidence="2">The sequence shown here is derived from an EMBL/GenBank/DDBJ whole genome shotgun (WGS) entry which is preliminary data.</text>
</comment>
<dbReference type="PANTHER" id="PTHR31170:SF25">
    <property type="entry name" value="BNAA09G04570D PROTEIN"/>
    <property type="match status" value="1"/>
</dbReference>
<keyword evidence="3" id="KW-1185">Reference proteome</keyword>
<gene>
    <name evidence="2" type="ORF">L1049_012682</name>
</gene>
<reference evidence="2 3" key="1">
    <citation type="journal article" date="2024" name="Plant J.">
        <title>Genome sequences and population genomics reveal climatic adaptation and genomic divergence between two closely related sweetgum species.</title>
        <authorList>
            <person name="Xu W.Q."/>
            <person name="Ren C.Q."/>
            <person name="Zhang X.Y."/>
            <person name="Comes H.P."/>
            <person name="Liu X.H."/>
            <person name="Li Y.G."/>
            <person name="Kettle C.J."/>
            <person name="Jalonen R."/>
            <person name="Gaisberger H."/>
            <person name="Ma Y.Z."/>
            <person name="Qiu Y.X."/>
        </authorList>
    </citation>
    <scope>NUCLEOTIDE SEQUENCE [LARGE SCALE GENOMIC DNA]</scope>
    <source>
        <strain evidence="2">Hangzhou</strain>
    </source>
</reference>
<proteinExistence type="predicted"/>
<sequence length="433" mass="50169">MGDIPTVNQKTEREAHVSIEMVNSITGMLRSLPALSSKCCIYRVPERLREVNLKAYKPTVVSIGPFHHGEKHLQPMEEHKLRYLQTFLNRTERSLEDYLKIVRTWEEKARHYYAETIELSSEEFVTMILVDGSFVVELLLRFYFPQLREKNDRIFHKPWMITDVSNDMMLLENQFPFFVLEGLFNLVSASIKEGNPTLLEVTHEHFKYLLKINELPKTFSNPGIKHFLDFIRNCYLSSFPRVHCESERTAIYECPPSVTKLHEAGVKFKMGTSCSLLDVKFTHGILEIPHLKIEDNTETLFRNLIAFEQCHCTDKYISHYMFLLDGMVNTSKDVDLLGQYRIITSMLGSSKEVSVLFNSICKNVISGEEFYFSTLCRDLNAYCRAPQHKWKATLKRDYCNTPWRVLSIFAGLILLVLTLIQAVCSLISVPRGP</sequence>
<dbReference type="PANTHER" id="PTHR31170">
    <property type="entry name" value="BNAC04G53230D PROTEIN"/>
    <property type="match status" value="1"/>
</dbReference>
<accession>A0AAP0WTK8</accession>